<accession>A0A9P5P6V8</accession>
<organism evidence="1 2">
    <name type="scientific">Rhodocollybia butyracea</name>
    <dbReference type="NCBI Taxonomy" id="206335"/>
    <lineage>
        <taxon>Eukaryota</taxon>
        <taxon>Fungi</taxon>
        <taxon>Dikarya</taxon>
        <taxon>Basidiomycota</taxon>
        <taxon>Agaricomycotina</taxon>
        <taxon>Agaricomycetes</taxon>
        <taxon>Agaricomycetidae</taxon>
        <taxon>Agaricales</taxon>
        <taxon>Marasmiineae</taxon>
        <taxon>Omphalotaceae</taxon>
        <taxon>Rhodocollybia</taxon>
    </lineage>
</organism>
<protein>
    <submittedName>
        <fullName evidence="1">Uncharacterized protein</fullName>
    </submittedName>
</protein>
<gene>
    <name evidence="1" type="ORF">BDP27DRAFT_1346211</name>
</gene>
<keyword evidence="2" id="KW-1185">Reference proteome</keyword>
<evidence type="ECO:0000313" key="2">
    <source>
        <dbReference type="Proteomes" id="UP000772434"/>
    </source>
</evidence>
<dbReference type="Proteomes" id="UP000772434">
    <property type="component" value="Unassembled WGS sequence"/>
</dbReference>
<comment type="caution">
    <text evidence="1">The sequence shown here is derived from an EMBL/GenBank/DDBJ whole genome shotgun (WGS) entry which is preliminary data.</text>
</comment>
<proteinExistence type="predicted"/>
<name>A0A9P5P6V8_9AGAR</name>
<reference evidence="1" key="1">
    <citation type="submission" date="2020-11" db="EMBL/GenBank/DDBJ databases">
        <authorList>
            <consortium name="DOE Joint Genome Institute"/>
            <person name="Ahrendt S."/>
            <person name="Riley R."/>
            <person name="Andreopoulos W."/>
            <person name="Labutti K."/>
            <person name="Pangilinan J."/>
            <person name="Ruiz-Duenas F.J."/>
            <person name="Barrasa J.M."/>
            <person name="Sanchez-Garcia M."/>
            <person name="Camarero S."/>
            <person name="Miyauchi S."/>
            <person name="Serrano A."/>
            <person name="Linde D."/>
            <person name="Babiker R."/>
            <person name="Drula E."/>
            <person name="Ayuso-Fernandez I."/>
            <person name="Pacheco R."/>
            <person name="Padilla G."/>
            <person name="Ferreira P."/>
            <person name="Barriuso J."/>
            <person name="Kellner H."/>
            <person name="Castanera R."/>
            <person name="Alfaro M."/>
            <person name="Ramirez L."/>
            <person name="Pisabarro A.G."/>
            <person name="Kuo A."/>
            <person name="Tritt A."/>
            <person name="Lipzen A."/>
            <person name="He G."/>
            <person name="Yan M."/>
            <person name="Ng V."/>
            <person name="Cullen D."/>
            <person name="Martin F."/>
            <person name="Rosso M.-N."/>
            <person name="Henrissat B."/>
            <person name="Hibbett D."/>
            <person name="Martinez A.T."/>
            <person name="Grigoriev I.V."/>
        </authorList>
    </citation>
    <scope>NUCLEOTIDE SEQUENCE</scope>
    <source>
        <strain evidence="1">AH 40177</strain>
    </source>
</reference>
<dbReference type="EMBL" id="JADNRY010000496">
    <property type="protein sequence ID" value="KAF9047216.1"/>
    <property type="molecule type" value="Genomic_DNA"/>
</dbReference>
<dbReference type="AlphaFoldDB" id="A0A9P5P6V8"/>
<sequence>MDKKGSIQFGSFSLNALLISLDLAWPGMPRFSLGFITHCFAVDGVKFDHHLLTSGTC</sequence>
<evidence type="ECO:0000313" key="1">
    <source>
        <dbReference type="EMBL" id="KAF9047216.1"/>
    </source>
</evidence>